<reference evidence="6" key="1">
    <citation type="submission" date="2015-08" db="EMBL/GenBank/DDBJ databases">
        <title>Genome sequencing project for genomic taxonomy and phylogenomics of Bacillus-like bacteria.</title>
        <authorList>
            <person name="Liu B."/>
            <person name="Wang J."/>
            <person name="Zhu Y."/>
            <person name="Liu G."/>
            <person name="Chen Q."/>
            <person name="Chen Z."/>
            <person name="Lan J."/>
            <person name="Che J."/>
            <person name="Ge C."/>
            <person name="Shi H."/>
            <person name="Pan Z."/>
            <person name="Liu X."/>
        </authorList>
    </citation>
    <scope>NUCLEOTIDE SEQUENCE [LARGE SCALE GENOMIC DNA]</scope>
    <source>
        <strain evidence="6">FJAT-4402</strain>
    </source>
</reference>
<name>A0A0M4FVS3_9BACI</name>
<dbReference type="InterPro" id="IPR056818">
    <property type="entry name" value="GlmU/GlgC-like_hexapep"/>
</dbReference>
<dbReference type="InterPro" id="IPR011831">
    <property type="entry name" value="ADP-Glc_PPase"/>
</dbReference>
<dbReference type="Pfam" id="PF24894">
    <property type="entry name" value="Hexapep_GlmU"/>
    <property type="match status" value="1"/>
</dbReference>
<dbReference type="STRING" id="1441095.AM592_11240"/>
<evidence type="ECO:0000313" key="6">
    <source>
        <dbReference type="Proteomes" id="UP000067625"/>
    </source>
</evidence>
<feature type="domain" description="Nucleotidyl transferase" evidence="3">
    <location>
        <begin position="18"/>
        <end position="146"/>
    </location>
</feature>
<dbReference type="PANTHER" id="PTHR43523:SF6">
    <property type="entry name" value="GLYCOGEN BIOSYNTHESIS PROTEIN GLGD"/>
    <property type="match status" value="1"/>
</dbReference>
<dbReference type="Gene3D" id="3.90.550.10">
    <property type="entry name" value="Spore Coat Polysaccharide Biosynthesis Protein SpsA, Chain A"/>
    <property type="match status" value="1"/>
</dbReference>
<gene>
    <name evidence="5" type="ORF">AM592_11240</name>
</gene>
<evidence type="ECO:0000259" key="3">
    <source>
        <dbReference type="Pfam" id="PF00483"/>
    </source>
</evidence>
<accession>A0A0M4FVS3</accession>
<dbReference type="PATRIC" id="fig|1441095.3.peg.2471"/>
<dbReference type="GO" id="GO:0005978">
    <property type="term" value="P:glycogen biosynthetic process"/>
    <property type="evidence" value="ECO:0007669"/>
    <property type="project" value="UniProtKB-KW"/>
</dbReference>
<dbReference type="Proteomes" id="UP000067625">
    <property type="component" value="Chromosome"/>
</dbReference>
<dbReference type="InterPro" id="IPR005835">
    <property type="entry name" value="NTP_transferase_dom"/>
</dbReference>
<sequence length="342" mass="38993">MSNQLLGIIDATTQKESLRDLTVQRSLGAIPFAGRYRLIDFILSSMVNSGIRSVGIFPKYHYRSLMDHLGSGKEWDLSRKRDGLFFFPSPHLHHEYDEFGSFRQFSDHLDYFHRSSQEYAVITNSHTICNINFQYVLEKHLELDCDITELYQDGQSLQIYIMAKSLLKDLIYGHVDQGFKTLQEVVSSSQSSLTICRYEYAGYAAVIDTIENYFIHSLQLIQPQYWQQIFLPQMPIYTKVKDEPPTKYYNSSKVKNSMIANGCLIAGEVENSIIFRGVTIGEGTKIKNSIVMQKSQIGDNCTLEQVIADKDVRVGNKSEIAGTMKMPYVLRKGLVQGALMNS</sequence>
<dbReference type="InterPro" id="IPR029044">
    <property type="entry name" value="Nucleotide-diphossugar_trans"/>
</dbReference>
<comment type="similarity">
    <text evidence="1">Belongs to the bacterial/plant glucose-1-phosphate adenylyltransferase family.</text>
</comment>
<keyword evidence="6" id="KW-1185">Reference proteome</keyword>
<dbReference type="CDD" id="cd04651">
    <property type="entry name" value="LbH_G1P_AT_C"/>
    <property type="match status" value="1"/>
</dbReference>
<evidence type="ECO:0000313" key="5">
    <source>
        <dbReference type="EMBL" id="ALC84209.1"/>
    </source>
</evidence>
<protein>
    <submittedName>
        <fullName evidence="5">Glycogen biosynthesis protein glgD</fullName>
    </submittedName>
</protein>
<feature type="domain" description="Glucose-1-phosphate adenylyltransferase/Bifunctional protein GlmU-like C-terminal hexapeptide" evidence="4">
    <location>
        <begin position="250"/>
        <end position="320"/>
    </location>
</feature>
<reference evidence="5 6" key="2">
    <citation type="journal article" date="2016" name="Int. J. Syst. Evol. Microbiol.">
        <title>Bacillus gobiensis sp. nov., isolated from a soil sample.</title>
        <authorList>
            <person name="Liu B."/>
            <person name="Liu G.H."/>
            <person name="Cetin S."/>
            <person name="Schumann P."/>
            <person name="Pan Z.Z."/>
            <person name="Chen Q.Q."/>
        </authorList>
    </citation>
    <scope>NUCLEOTIDE SEQUENCE [LARGE SCALE GENOMIC DNA]</scope>
    <source>
        <strain evidence="5 6">FJAT-4402</strain>
    </source>
</reference>
<dbReference type="GO" id="GO:0008878">
    <property type="term" value="F:glucose-1-phosphate adenylyltransferase activity"/>
    <property type="evidence" value="ECO:0007669"/>
    <property type="project" value="InterPro"/>
</dbReference>
<dbReference type="AlphaFoldDB" id="A0A0M4FVS3"/>
<keyword evidence="2" id="KW-0320">Glycogen biosynthesis</keyword>
<dbReference type="OrthoDB" id="9801810at2"/>
<evidence type="ECO:0000259" key="4">
    <source>
        <dbReference type="Pfam" id="PF24894"/>
    </source>
</evidence>
<evidence type="ECO:0000256" key="2">
    <source>
        <dbReference type="ARBA" id="ARBA00023056"/>
    </source>
</evidence>
<dbReference type="PANTHER" id="PTHR43523">
    <property type="entry name" value="GLUCOSE-1-PHOSPHATE ADENYLYLTRANSFERASE-RELATED"/>
    <property type="match status" value="1"/>
</dbReference>
<dbReference type="Pfam" id="PF00483">
    <property type="entry name" value="NTP_transferase"/>
    <property type="match status" value="1"/>
</dbReference>
<dbReference type="CDD" id="cd02508">
    <property type="entry name" value="ADP_Glucose_PP"/>
    <property type="match status" value="1"/>
</dbReference>
<dbReference type="SUPFAM" id="SSF51161">
    <property type="entry name" value="Trimeric LpxA-like enzymes"/>
    <property type="match status" value="1"/>
</dbReference>
<proteinExistence type="inferred from homology"/>
<dbReference type="EMBL" id="CP012600">
    <property type="protein sequence ID" value="ALC84209.1"/>
    <property type="molecule type" value="Genomic_DNA"/>
</dbReference>
<organism evidence="5 6">
    <name type="scientific">Bacillus gobiensis</name>
    <dbReference type="NCBI Taxonomy" id="1441095"/>
    <lineage>
        <taxon>Bacteria</taxon>
        <taxon>Bacillati</taxon>
        <taxon>Bacillota</taxon>
        <taxon>Bacilli</taxon>
        <taxon>Bacillales</taxon>
        <taxon>Bacillaceae</taxon>
        <taxon>Bacillus</taxon>
    </lineage>
</organism>
<dbReference type="Gene3D" id="2.160.10.10">
    <property type="entry name" value="Hexapeptide repeat proteins"/>
    <property type="match status" value="1"/>
</dbReference>
<dbReference type="SUPFAM" id="SSF53448">
    <property type="entry name" value="Nucleotide-diphospho-sugar transferases"/>
    <property type="match status" value="1"/>
</dbReference>
<dbReference type="InterPro" id="IPR011004">
    <property type="entry name" value="Trimer_LpxA-like_sf"/>
</dbReference>
<evidence type="ECO:0000256" key="1">
    <source>
        <dbReference type="ARBA" id="ARBA00010443"/>
    </source>
</evidence>